<dbReference type="EMBL" id="CP032157">
    <property type="protein sequence ID" value="AXY78348.1"/>
    <property type="molecule type" value="Genomic_DNA"/>
</dbReference>
<dbReference type="InterPro" id="IPR011990">
    <property type="entry name" value="TPR-like_helical_dom_sf"/>
</dbReference>
<proteinExistence type="predicted"/>
<evidence type="ECO:0000313" key="3">
    <source>
        <dbReference type="Proteomes" id="UP000263900"/>
    </source>
</evidence>
<evidence type="ECO:0000313" key="2">
    <source>
        <dbReference type="EMBL" id="AXY78348.1"/>
    </source>
</evidence>
<dbReference type="OrthoDB" id="1522549at2"/>
<feature type="compositionally biased region" description="Low complexity" evidence="1">
    <location>
        <begin position="497"/>
        <end position="509"/>
    </location>
</feature>
<reference evidence="2 3" key="1">
    <citation type="submission" date="2018-09" db="EMBL/GenBank/DDBJ databases">
        <title>Genome sequencing of strain 6GH32-13.</title>
        <authorList>
            <person name="Weon H.-Y."/>
            <person name="Heo J."/>
            <person name="Kwon S.-W."/>
        </authorList>
    </citation>
    <scope>NUCLEOTIDE SEQUENCE [LARGE SCALE GENOMIC DNA]</scope>
    <source>
        <strain evidence="2 3">5GH32-13</strain>
    </source>
</reference>
<accession>A0A3B7MW90</accession>
<name>A0A3B7MW90_9BACT</name>
<feature type="region of interest" description="Disordered" evidence="1">
    <location>
        <begin position="485"/>
        <end position="518"/>
    </location>
</feature>
<dbReference type="SUPFAM" id="SSF48452">
    <property type="entry name" value="TPR-like"/>
    <property type="match status" value="1"/>
</dbReference>
<keyword evidence="3" id="KW-1185">Reference proteome</keyword>
<feature type="region of interest" description="Disordered" evidence="1">
    <location>
        <begin position="886"/>
        <end position="907"/>
    </location>
</feature>
<dbReference type="Proteomes" id="UP000263900">
    <property type="component" value="Chromosome"/>
</dbReference>
<evidence type="ECO:0000256" key="1">
    <source>
        <dbReference type="SAM" id="MobiDB-lite"/>
    </source>
</evidence>
<protein>
    <recommendedName>
        <fullName evidence="4">Tetratricopeptide repeat protein</fullName>
    </recommendedName>
</protein>
<dbReference type="Gene3D" id="1.25.40.10">
    <property type="entry name" value="Tetratricopeptide repeat domain"/>
    <property type="match status" value="2"/>
</dbReference>
<sequence length="1046" mass="119429">MMRIFLLLFIFSYVWLPETSAQQPLLSFDLKGKPKKYEEKKLRSEKTGDKKWTVVRRFTQNGTTKFNWHFNANAKLEEIVERAKLGFKDDYTQLLPFYNYSLQQMSQDRELDSVIYKANTGILIHDLRTTWTDNLYMLMGKAYYYKNNLDTAYFTFQYINYIYSPREKDGYDMPIGSNANEGGNAFSISTKEKTDLVTKVWTSPPSRNESFIWQIRTFLARDEMAEASGLIETLKHDPNFPDRLQTDLYEVQAWYFYKQQFYDSAAVYLERALPNAANRAEKARWEFLIAQLYERIKDHSKSQEFYDRVINHTLDPVLEVYARLNSIRQNKGDEKAIQENINTLVKMARRDKYTNYRDIIYFAAAQMELERNNIPGAKALFLKATRYTNPSGDNLYKSRAFLMLGGLSFDQKEYAESKNYYDSVTVVDSTILSQQVYDMRKGALVRIVEQLSIIQRQDSLQRIAAMPEAEREAFVRKLAKQLRKQQGIKEEDPSAVNNNDPLLNNNNNNTPPPDLFSSSNTKGDWYFYNPGLKSKGYTDFKGKWGSRQNVDNWRRMAAVRQATNQVPGLPDQVAGNPQGGIDGGNAEGGRDLSYEGLLKNLPLSEKQLAFSNDSIENAQAKLGVAYMEGLEDYASAITTFEGFLEKFGYSSLRPEVLFHLYYCYNKMGLTASANKVAAELKAKYPGTSFEKTVSNPKGTPEELAAKAAMTRQYEHVYNLFIEGNFMDALEQKKVADSIYGKNYWTPQLLYIQSVYFIHQRLDDSAKASLNNIVTTFPNTPMAEKAKTLIDVLGRRAQIEDYLTKLKIERPKDDSITIIDDSPIGPVKKDTPVVAPPVVEEEQARIIETTTKSSAVKKDSTQNAQKAPIATDKLKRDALVLNATPIPKQPVTDSVQQKPAAPPKDSVVRAREVTVAPGKPAFFYDPNATHMVALVLTKVDPVYITEARNAFNRYNKERYFNKAFQIGNQALSDTVRLMTISSFENANAALEYMEKARKIATGELIPWLPTAKYTFVIVTDANLGVLQNTRDVDTYKLFLQQMFPGKF</sequence>
<dbReference type="KEGG" id="pseg:D3H65_32070"/>
<evidence type="ECO:0008006" key="4">
    <source>
        <dbReference type="Google" id="ProtNLM"/>
    </source>
</evidence>
<organism evidence="2 3">
    <name type="scientific">Paraflavitalea soli</name>
    <dbReference type="NCBI Taxonomy" id="2315862"/>
    <lineage>
        <taxon>Bacteria</taxon>
        <taxon>Pseudomonadati</taxon>
        <taxon>Bacteroidota</taxon>
        <taxon>Chitinophagia</taxon>
        <taxon>Chitinophagales</taxon>
        <taxon>Chitinophagaceae</taxon>
        <taxon>Paraflavitalea</taxon>
    </lineage>
</organism>
<dbReference type="AlphaFoldDB" id="A0A3B7MW90"/>
<dbReference type="RefSeq" id="WP_119054220.1">
    <property type="nucleotide sequence ID" value="NZ_CP032157.1"/>
</dbReference>
<feature type="compositionally biased region" description="Gly residues" evidence="1">
    <location>
        <begin position="577"/>
        <end position="587"/>
    </location>
</feature>
<feature type="region of interest" description="Disordered" evidence="1">
    <location>
        <begin position="567"/>
        <end position="587"/>
    </location>
</feature>
<gene>
    <name evidence="2" type="ORF">D3H65_32070</name>
</gene>